<evidence type="ECO:0000313" key="1">
    <source>
        <dbReference type="EMBL" id="TYO76617.1"/>
    </source>
</evidence>
<organism evidence="1 2">
    <name type="scientific">Halobacterium salinarum (strain ATCC 33171 / DSM 3754 / JCM 8978 / NBRC 102687 / NCIMB 764 / 91-R6)</name>
    <dbReference type="NCBI Taxonomy" id="2597657"/>
    <lineage>
        <taxon>Archaea</taxon>
        <taxon>Methanobacteriati</taxon>
        <taxon>Methanobacteriota</taxon>
        <taxon>Stenosarchaea group</taxon>
        <taxon>Halobacteria</taxon>
        <taxon>Halobacteriales</taxon>
        <taxon>Halobacteriaceae</taxon>
        <taxon>Halobacterium</taxon>
    </lineage>
</organism>
<proteinExistence type="predicted"/>
<dbReference type="EMBL" id="VRYN01000002">
    <property type="protein sequence ID" value="TYO76617.1"/>
    <property type="molecule type" value="Genomic_DNA"/>
</dbReference>
<dbReference type="Pfam" id="PF01987">
    <property type="entry name" value="AIM24"/>
    <property type="match status" value="1"/>
</dbReference>
<reference evidence="1 2" key="1">
    <citation type="submission" date="2019-07" db="EMBL/GenBank/DDBJ databases">
        <title>Genomic Encyclopedia of Archaeal and Bacterial Type Strains, Phase II (KMG-II): from individual species to whole genera.</title>
        <authorList>
            <person name="Goeker M."/>
        </authorList>
    </citation>
    <scope>NUCLEOTIDE SEQUENCE [LARGE SCALE GENOMIC DNA]</scope>
    <source>
        <strain evidence="1 2">DSM 3754</strain>
    </source>
</reference>
<dbReference type="PANTHER" id="PTHR38074:SF1">
    <property type="entry name" value="ALTERED INHERITANCE OF MITOCHONDRIA PROTEIN 24, MITOCHONDRIAL"/>
    <property type="match status" value="1"/>
</dbReference>
<dbReference type="PANTHER" id="PTHR38074">
    <property type="entry name" value="ALTERED INHERITANCE OF MITOCHONDRIA PROTEIN 24, MITOCHONDRIAL"/>
    <property type="match status" value="1"/>
</dbReference>
<accession>A0A663A897</accession>
<dbReference type="AlphaFoldDB" id="A0A663A897"/>
<evidence type="ECO:0000313" key="2">
    <source>
        <dbReference type="Proteomes" id="UP000323075"/>
    </source>
</evidence>
<gene>
    <name evidence="1" type="ORF">APQ99_01257</name>
</gene>
<dbReference type="InterPro" id="IPR016031">
    <property type="entry name" value="Trp_RNA-bd_attenuator-like_dom"/>
</dbReference>
<dbReference type="InterPro" id="IPR002838">
    <property type="entry name" value="AIM24"/>
</dbReference>
<protein>
    <submittedName>
        <fullName evidence="1">Putative conserved protein, AIM24 family</fullName>
    </submittedName>
</protein>
<dbReference type="Proteomes" id="UP000323075">
    <property type="component" value="Unassembled WGS sequence"/>
</dbReference>
<dbReference type="InterPro" id="IPR036983">
    <property type="entry name" value="AIM24_sf"/>
</dbReference>
<dbReference type="SUPFAM" id="SSF51219">
    <property type="entry name" value="TRAP-like"/>
    <property type="match status" value="1"/>
</dbReference>
<name>A0A663A897_HALS9</name>
<sequence length="237" mass="24638">MGCGGDLAHEAVRLRFVMNIDQFNAADTASDDAPFAIENSYTLAIDVDGDVMAKAGAMVAYTGEFSFTGKRSAEGGLTGIIKEAATGEGTPIMRAEGTGTLYLADAQKKVQILELAADDRITVNGEDVLAFESELSYEVTTMDSLAGSFAGGFTNVAISGPGCVALTTHGDPLVVAPPVTTDPSATVAWSATTPSVDVNASLSDMVGQESGERFQMEFDDAGTDSGFVVVQPYEEHV</sequence>
<dbReference type="Gene3D" id="3.60.160.10">
    <property type="entry name" value="Mitochondrial biogenesis AIM24"/>
    <property type="match status" value="1"/>
</dbReference>
<comment type="caution">
    <text evidence="1">The sequence shown here is derived from an EMBL/GenBank/DDBJ whole genome shotgun (WGS) entry which is preliminary data.</text>
</comment>